<dbReference type="SUPFAM" id="SSF103473">
    <property type="entry name" value="MFS general substrate transporter"/>
    <property type="match status" value="1"/>
</dbReference>
<dbReference type="InterPro" id="IPR050375">
    <property type="entry name" value="MFS_TsgA-like"/>
</dbReference>
<feature type="transmembrane region" description="Helical" evidence="6">
    <location>
        <begin position="251"/>
        <end position="270"/>
    </location>
</feature>
<evidence type="ECO:0000256" key="4">
    <source>
        <dbReference type="ARBA" id="ARBA00022989"/>
    </source>
</evidence>
<feature type="transmembrane region" description="Helical" evidence="6">
    <location>
        <begin position="416"/>
        <end position="434"/>
    </location>
</feature>
<evidence type="ECO:0000256" key="1">
    <source>
        <dbReference type="ARBA" id="ARBA00004429"/>
    </source>
</evidence>
<dbReference type="Proteomes" id="UP000315440">
    <property type="component" value="Unassembled WGS sequence"/>
</dbReference>
<evidence type="ECO:0000256" key="6">
    <source>
        <dbReference type="SAM" id="Phobius"/>
    </source>
</evidence>
<dbReference type="Pfam" id="PF07690">
    <property type="entry name" value="MFS_1"/>
    <property type="match status" value="1"/>
</dbReference>
<evidence type="ECO:0000313" key="8">
    <source>
        <dbReference type="Proteomes" id="UP000315440"/>
    </source>
</evidence>
<feature type="transmembrane region" description="Helical" evidence="6">
    <location>
        <begin position="104"/>
        <end position="123"/>
    </location>
</feature>
<comment type="caution">
    <text evidence="7">The sequence shown here is derived from an EMBL/GenBank/DDBJ whole genome shotgun (WGS) entry which is preliminary data.</text>
</comment>
<accession>A0A5C5ZXT4</accession>
<dbReference type="GO" id="GO:0015535">
    <property type="term" value="F:fucose:proton symporter activity"/>
    <property type="evidence" value="ECO:0007669"/>
    <property type="project" value="InterPro"/>
</dbReference>
<dbReference type="OrthoDB" id="9795150at2"/>
<dbReference type="CDD" id="cd17394">
    <property type="entry name" value="MFS_FucP_like"/>
    <property type="match status" value="1"/>
</dbReference>
<comment type="subcellular location">
    <subcellularLocation>
        <location evidence="1">Cell inner membrane</location>
        <topology evidence="1">Multi-pass membrane protein</topology>
    </subcellularLocation>
</comment>
<feature type="transmembrane region" description="Helical" evidence="6">
    <location>
        <begin position="359"/>
        <end position="376"/>
    </location>
</feature>
<feature type="transmembrane region" description="Helical" evidence="6">
    <location>
        <begin position="77"/>
        <end position="97"/>
    </location>
</feature>
<dbReference type="NCBIfam" id="TIGR00885">
    <property type="entry name" value="fucP"/>
    <property type="match status" value="1"/>
</dbReference>
<dbReference type="GO" id="GO:0005886">
    <property type="term" value="C:plasma membrane"/>
    <property type="evidence" value="ECO:0007669"/>
    <property type="project" value="UniProtKB-SubCell"/>
</dbReference>
<keyword evidence="2" id="KW-1003">Cell membrane</keyword>
<dbReference type="RefSeq" id="WP_146398507.1">
    <property type="nucleotide sequence ID" value="NZ_SJPQ01000001.1"/>
</dbReference>
<dbReference type="Gene3D" id="1.20.1250.20">
    <property type="entry name" value="MFS general substrate transporter like domains"/>
    <property type="match status" value="3"/>
</dbReference>
<feature type="transmembrane region" description="Helical" evidence="6">
    <location>
        <begin position="454"/>
        <end position="477"/>
    </location>
</feature>
<feature type="transmembrane region" description="Helical" evidence="6">
    <location>
        <begin position="36"/>
        <end position="53"/>
    </location>
</feature>
<dbReference type="AlphaFoldDB" id="A0A5C5ZXT4"/>
<gene>
    <name evidence="7" type="primary">fucP</name>
    <name evidence="7" type="ORF">Mal64_14820</name>
</gene>
<feature type="transmembrane region" description="Helical" evidence="6">
    <location>
        <begin position="291"/>
        <end position="315"/>
    </location>
</feature>
<dbReference type="InterPro" id="IPR005275">
    <property type="entry name" value="Lfuc_symporter_FucP"/>
</dbReference>
<reference evidence="7 8" key="1">
    <citation type="submission" date="2019-02" db="EMBL/GenBank/DDBJ databases">
        <title>Deep-cultivation of Planctomycetes and their phenomic and genomic characterization uncovers novel biology.</title>
        <authorList>
            <person name="Wiegand S."/>
            <person name="Jogler M."/>
            <person name="Boedeker C."/>
            <person name="Pinto D."/>
            <person name="Vollmers J."/>
            <person name="Rivas-Marin E."/>
            <person name="Kohn T."/>
            <person name="Peeters S.H."/>
            <person name="Heuer A."/>
            <person name="Rast P."/>
            <person name="Oberbeckmann S."/>
            <person name="Bunk B."/>
            <person name="Jeske O."/>
            <person name="Meyerdierks A."/>
            <person name="Storesund J.E."/>
            <person name="Kallscheuer N."/>
            <person name="Luecker S."/>
            <person name="Lage O.M."/>
            <person name="Pohl T."/>
            <person name="Merkel B.J."/>
            <person name="Hornburger P."/>
            <person name="Mueller R.-W."/>
            <person name="Bruemmer F."/>
            <person name="Labrenz M."/>
            <person name="Spormann A.M."/>
            <person name="Op Den Camp H."/>
            <person name="Overmann J."/>
            <person name="Amann R."/>
            <person name="Jetten M.S.M."/>
            <person name="Mascher T."/>
            <person name="Medema M.H."/>
            <person name="Devos D.P."/>
            <person name="Kaster A.-K."/>
            <person name="Ovreas L."/>
            <person name="Rohde M."/>
            <person name="Galperin M.Y."/>
            <person name="Jogler C."/>
        </authorList>
    </citation>
    <scope>NUCLEOTIDE SEQUENCE [LARGE SCALE GENOMIC DNA]</scope>
    <source>
        <strain evidence="7 8">Mal64</strain>
    </source>
</reference>
<proteinExistence type="predicted"/>
<name>A0A5C5ZXT4_9BACT</name>
<keyword evidence="3 6" id="KW-0812">Transmembrane</keyword>
<dbReference type="PANTHER" id="PTHR43702">
    <property type="entry name" value="L-FUCOSE-PROTON SYMPORTER"/>
    <property type="match status" value="1"/>
</dbReference>
<dbReference type="EMBL" id="SJPQ01000001">
    <property type="protein sequence ID" value="TWT91083.1"/>
    <property type="molecule type" value="Genomic_DNA"/>
</dbReference>
<evidence type="ECO:0000313" key="7">
    <source>
        <dbReference type="EMBL" id="TWT91083.1"/>
    </source>
</evidence>
<organism evidence="7 8">
    <name type="scientific">Pseudobythopirellula maris</name>
    <dbReference type="NCBI Taxonomy" id="2527991"/>
    <lineage>
        <taxon>Bacteria</taxon>
        <taxon>Pseudomonadati</taxon>
        <taxon>Planctomycetota</taxon>
        <taxon>Planctomycetia</taxon>
        <taxon>Pirellulales</taxon>
        <taxon>Lacipirellulaceae</taxon>
        <taxon>Pseudobythopirellula</taxon>
    </lineage>
</organism>
<sequence>MSETTDPADVSPADAPPTYVAPAEGKSGGRLVPAQYLYAFVLVTLLFPLWGFANDVTNPMVKAFQEIFQIKAGQASYIQFAFYGGYFTMAIPAALAIRKISYKGGILIGLGLYATGALLFIPASIMMEFWLFCASLYILTFGLAFLETSANPYILSMGPKETATQRLNLAQAFNPLGSLTGMFVTSLLILPALQVSDFREQQVEAHPEYKKMKPAEVDGEITAALKQFSVDEPERFGEMQSYDLQQVRKPYVVIAIVVICLAAVFAFSKMPDTGHKEEPIHLSQVLANLTTLRYLGGVIAQTFYVGAQIMCWTYILHYGMTMLGMSAGEAQGWNIRAMITFVSCRFIGTFLLRFINSGLLLGVLAVGGVFATAGVMFLEGMAGMYCLVGVSACMSIMFPTIYGIALDGLSADDAKLGSAGLIVAIVGGAFMPLWNGRLIDGPSRVLLGQSLESVQFAFILSLGCFVVVAIYGFLVFAMESRRGATT</sequence>
<evidence type="ECO:0000256" key="2">
    <source>
        <dbReference type="ARBA" id="ARBA00022475"/>
    </source>
</evidence>
<feature type="transmembrane region" description="Helical" evidence="6">
    <location>
        <begin position="382"/>
        <end position="404"/>
    </location>
</feature>
<keyword evidence="5 6" id="KW-0472">Membrane</keyword>
<dbReference type="InterPro" id="IPR011701">
    <property type="entry name" value="MFS"/>
</dbReference>
<evidence type="ECO:0000256" key="3">
    <source>
        <dbReference type="ARBA" id="ARBA00022692"/>
    </source>
</evidence>
<dbReference type="PANTHER" id="PTHR43702:SF11">
    <property type="entry name" value="L-FUCOSE-PROTON SYMPORTER"/>
    <property type="match status" value="1"/>
</dbReference>
<keyword evidence="4 6" id="KW-1133">Transmembrane helix</keyword>
<evidence type="ECO:0000256" key="5">
    <source>
        <dbReference type="ARBA" id="ARBA00023136"/>
    </source>
</evidence>
<protein>
    <submittedName>
        <fullName evidence="7">L-fucose-proton symporter</fullName>
    </submittedName>
</protein>
<dbReference type="InterPro" id="IPR036259">
    <property type="entry name" value="MFS_trans_sf"/>
</dbReference>
<keyword evidence="8" id="KW-1185">Reference proteome</keyword>